<accession>A0A5C4J7Q7</accession>
<dbReference type="RefSeq" id="WP_138647373.1">
    <property type="nucleotide sequence ID" value="NZ_VCKW01000130.1"/>
</dbReference>
<sequence length="343" mass="37712">MDSTSVAFDSRAVRASLRTRLALWWRVPADRLLMGMMLTLVLGTAFWAGVAMRRVEDGAPGIDAEVSAAASHRLIELTPIVVATALLLALLPWGIAWYLTCGIGGFGWLGFAMPDLPAPPEPLTLPVSARDEMSAVFGWDSWPDVLKSVGLMLFVLYAARKTIADMRWRFYSLRGQSLRSHESESAGPLGLGRLFSDPFRWRTPLWAAHAAPLVLLVEACLLWSLLIVRAGLDGSETIDRHSMDLVASGFTACSLILVFYIALPFGRPEWNLRDFFRLTLVLIVGVALFGRPDDMRRGGPPWLGDLAADVTSRLLGVSCWAGVIGVVASFAAIRVTRWVYGWR</sequence>
<feature type="transmembrane region" description="Helical" evidence="1">
    <location>
        <begin position="312"/>
        <end position="333"/>
    </location>
</feature>
<evidence type="ECO:0000313" key="2">
    <source>
        <dbReference type="EMBL" id="TMQ94549.1"/>
    </source>
</evidence>
<evidence type="ECO:0000256" key="1">
    <source>
        <dbReference type="SAM" id="Phobius"/>
    </source>
</evidence>
<name>A0A5C4J7Q7_9ACTN</name>
<protein>
    <submittedName>
        <fullName evidence="2">Uncharacterized protein</fullName>
    </submittedName>
</protein>
<reference evidence="2 3" key="1">
    <citation type="submission" date="2019-05" db="EMBL/GenBank/DDBJ databases">
        <title>Draft genome sequence of Actinomadura sp. 14C53.</title>
        <authorList>
            <person name="Saricaoglu S."/>
            <person name="Isik K."/>
        </authorList>
    </citation>
    <scope>NUCLEOTIDE SEQUENCE [LARGE SCALE GENOMIC DNA]</scope>
    <source>
        <strain evidence="2 3">14C53</strain>
    </source>
</reference>
<proteinExistence type="predicted"/>
<comment type="caution">
    <text evidence="2">The sequence shown here is derived from an EMBL/GenBank/DDBJ whole genome shotgun (WGS) entry which is preliminary data.</text>
</comment>
<dbReference type="AlphaFoldDB" id="A0A5C4J7Q7"/>
<feature type="transmembrane region" description="Helical" evidence="1">
    <location>
        <begin position="245"/>
        <end position="263"/>
    </location>
</feature>
<dbReference type="OrthoDB" id="4560833at2"/>
<feature type="transmembrane region" description="Helical" evidence="1">
    <location>
        <begin position="80"/>
        <end position="109"/>
    </location>
</feature>
<gene>
    <name evidence="2" type="ORF">ETD83_23825</name>
</gene>
<keyword evidence="3" id="KW-1185">Reference proteome</keyword>
<dbReference type="Proteomes" id="UP000309174">
    <property type="component" value="Unassembled WGS sequence"/>
</dbReference>
<keyword evidence="1" id="KW-0812">Transmembrane</keyword>
<organism evidence="2 3">
    <name type="scientific">Actinomadura soli</name>
    <dbReference type="NCBI Taxonomy" id="2508997"/>
    <lineage>
        <taxon>Bacteria</taxon>
        <taxon>Bacillati</taxon>
        <taxon>Actinomycetota</taxon>
        <taxon>Actinomycetes</taxon>
        <taxon>Streptosporangiales</taxon>
        <taxon>Thermomonosporaceae</taxon>
        <taxon>Actinomadura</taxon>
    </lineage>
</organism>
<feature type="transmembrane region" description="Helical" evidence="1">
    <location>
        <begin position="141"/>
        <end position="159"/>
    </location>
</feature>
<feature type="transmembrane region" description="Helical" evidence="1">
    <location>
        <begin position="205"/>
        <end position="225"/>
    </location>
</feature>
<feature type="transmembrane region" description="Helical" evidence="1">
    <location>
        <begin position="275"/>
        <end position="292"/>
    </location>
</feature>
<dbReference type="EMBL" id="VCKW01000130">
    <property type="protein sequence ID" value="TMQ94549.1"/>
    <property type="molecule type" value="Genomic_DNA"/>
</dbReference>
<evidence type="ECO:0000313" key="3">
    <source>
        <dbReference type="Proteomes" id="UP000309174"/>
    </source>
</evidence>
<keyword evidence="1" id="KW-1133">Transmembrane helix</keyword>
<feature type="transmembrane region" description="Helical" evidence="1">
    <location>
        <begin position="32"/>
        <end position="50"/>
    </location>
</feature>
<keyword evidence="1" id="KW-0472">Membrane</keyword>